<dbReference type="PANTHER" id="PTHR12792">
    <property type="entry name" value="EXTRA SPINDLE POLES 1-RELATED"/>
    <property type="match status" value="1"/>
</dbReference>
<dbReference type="STRING" id="77020.A0A0M8MS27"/>
<sequence>MAPGSRSTAPPAKAPPLPWKDLLQVITAARPLRRADVAAVIAHLGAGTLARALSLYTSSSTLPTSAGVGWHADASWEASPSRVRMAKQTVNAVLTALQTMASARAAPKVDVVLPHIDCFRIAMSALEVCGTDASVLAPVALSVLRRMSALPCASQALTELVALCMYLQRDASSACVSVHEPGTPHTRLMAIVHAKVDECNYAYFTEALALAVACGLPLLTSVDEVASLWPALYANYELFLPLATCTDEVTRLAYATERAISHALSSAPSSEHAWPLRLGTLRMLIPISTIDDDALWQRVLRVCQYHVRTHGQDSLRADMPAFLTWAEAHQRLQGAAYDAFLQWMSMQGLSDALSSQEEASAPHAVDATTTLQACMSLQDDDLAAALPLFSVPLASDVSSSLPRVMRGFLGQVNDTPLSPTALTFVETAWPAFLACRSDERPWPYEVDAVHLAHTVCQATFDEAQPGTARVSMWTAMLPLSSAPTAFTISTHLFHYGSRLYATQAYAYAAPWIEAACRACEHALSSDSAQDAWYEAYYKQTHVLGGAYQHMAQWESAYRAYERGALLTKRYLEAHVSTLDHLTPPPMIVRLWTSAHHVAVFGLLQPRLVLDVIAAWPATVRTPIHVWLMEALRPMLLRDDAPAAFTTTMDDALAALDPTLAPGASTQLWLGQAEWQVLRGDPISTGPVLATAAKLPASPHREYVYGAWHLLQCLASIRACEYTEALDAMAQAEKPSLSSAPRRTARTMRTRSTRTNQAQTPRTPPARTPSQTTKSETPRVPPLVALWDLAAEAWLHAGMPGAAIRAWHAALAAMPEAASTAMYRTIQHRLADVWLALEAVEAAAQCLPALDDDMPARWHLTHAHVAAKQGDIGRAHALYTQAIAAASQATPEPTSAWDRWQAKVARVDLQAHATDVHVALCVASHQYAYALRSSLHALRLRLRMAMVVSQVGRVASDDEDVFDSASSQEAPAGPRITTRAWAMWHWRTGTSLHAAYLRQSRLHAHRGAVRDADAFARECVDFSAERGVPLVYAEALAWRATWLDACGQADEAQQDAQLVRGYAQGHAVPAQVWTSLLSTQEDSEAARDWYDQVCASLPTSLPVLTTLRDYLLCRSASATYAQTNDLSAAMDALADADSPTAWTVRAQLHHREAQRVLRTDALYAMLPEMARLMPGVATAPSRPSAAAKRAIAHVQTAMAEARRVLDAEAQADLRDVRAALDTCRDGVVTQALLTHMHYDAAGRDAALYAHAACTISVQRDLDDALIARQRIESAYPAALSHDKAAPRPWVLNGIEWPATEMALLMMLSHDRQDLICARFGDGYPPLHVSIPIARQSHRDGDEEAWTVDTVLATLSDMVHTSNERVQGAKDVTALDARKAWWTERRAMDQSLGSLLATIQATWLGAFLGLFFAWPPPSQLEAWRAKVDVLVHRACGAHPRARSKALGTVPLPAMACLVAMPSYENDALEDWLHFAMDAIQQSGAPVAQDEVDLDACCVDLRGLLDEWHARWTPPEDHHLSLLLDGALTQIPWESMPALRAHSVTRRTSFQPYEPPMTLSPARTAYVLNPGGDLHRSEERFAPLFQAQSTWQGTIGTPPLMDQIPTALATQDTFLYIGHSAAEMYMHPTRLRDLTRCAATMLWGCSSAALRVHGTYPPSGTPYLYALAQCPSLVVALWDTTDRELDGVCHYVLQHVGLLPGSETTCTLPRAMAMARSQCKLPFLTGAACVVYGTPVSWCSGRR</sequence>
<name>A0A0M8MS27_9BASI</name>
<evidence type="ECO:0000256" key="5">
    <source>
        <dbReference type="SAM" id="MobiDB-lite"/>
    </source>
</evidence>
<dbReference type="OrthoDB" id="10255632at2759"/>
<feature type="region of interest" description="Disordered" evidence="5">
    <location>
        <begin position="730"/>
        <end position="778"/>
    </location>
</feature>
<evidence type="ECO:0000313" key="7">
    <source>
        <dbReference type="EMBL" id="KOS15637.1"/>
    </source>
</evidence>
<accession>A0A0M8MS27</accession>
<keyword evidence="4" id="KW-0159">Chromosome partition</keyword>
<dbReference type="GeneID" id="28729075"/>
<gene>
    <name evidence="7" type="ORF">Malapachy_2712</name>
</gene>
<evidence type="ECO:0000259" key="6">
    <source>
        <dbReference type="PROSITE" id="PS51700"/>
    </source>
</evidence>
<dbReference type="PANTHER" id="PTHR12792:SF0">
    <property type="entry name" value="SEPARIN"/>
    <property type="match status" value="1"/>
</dbReference>
<dbReference type="InterPro" id="IPR011990">
    <property type="entry name" value="TPR-like_helical_dom_sf"/>
</dbReference>
<proteinExistence type="predicted"/>
<evidence type="ECO:0000256" key="3">
    <source>
        <dbReference type="ARBA" id="ARBA00022801"/>
    </source>
</evidence>
<evidence type="ECO:0000256" key="4">
    <source>
        <dbReference type="ARBA" id="ARBA00022829"/>
    </source>
</evidence>
<dbReference type="InterPro" id="IPR005314">
    <property type="entry name" value="Peptidase_C50"/>
</dbReference>
<dbReference type="Pfam" id="PF03568">
    <property type="entry name" value="Separin_C"/>
    <property type="match status" value="1"/>
</dbReference>
<dbReference type="GO" id="GO:0051307">
    <property type="term" value="P:meiotic chromosome separation"/>
    <property type="evidence" value="ECO:0007669"/>
    <property type="project" value="TreeGrafter"/>
</dbReference>
<keyword evidence="8" id="KW-1185">Reference proteome</keyword>
<comment type="catalytic activity">
    <reaction evidence="1">
        <text>All bonds known to be hydrolyzed by this endopeptidase have arginine in P1 and an acidic residue in P4. P6 is often occupied by an acidic residue or by a hydroxy-amino-acid residue, the phosphorylation of which enhances cleavage.</text>
        <dbReference type="EC" id="3.4.22.49"/>
    </reaction>
</comment>
<keyword evidence="3" id="KW-0378">Hydrolase</keyword>
<evidence type="ECO:0000256" key="2">
    <source>
        <dbReference type="ARBA" id="ARBA00012489"/>
    </source>
</evidence>
<dbReference type="Proteomes" id="UP000037751">
    <property type="component" value="Unassembled WGS sequence"/>
</dbReference>
<comment type="caution">
    <text evidence="7">The sequence shown here is derived from an EMBL/GenBank/DDBJ whole genome shotgun (WGS) entry which is preliminary data.</text>
</comment>
<dbReference type="GO" id="GO:0004197">
    <property type="term" value="F:cysteine-type endopeptidase activity"/>
    <property type="evidence" value="ECO:0007669"/>
    <property type="project" value="InterPro"/>
</dbReference>
<dbReference type="InterPro" id="IPR030397">
    <property type="entry name" value="SEPARIN_core_dom"/>
</dbReference>
<dbReference type="PROSITE" id="PS51700">
    <property type="entry name" value="SEPARIN"/>
    <property type="match status" value="1"/>
</dbReference>
<dbReference type="EC" id="3.4.22.49" evidence="2"/>
<dbReference type="SUPFAM" id="SSF48452">
    <property type="entry name" value="TPR-like"/>
    <property type="match status" value="1"/>
</dbReference>
<dbReference type="GO" id="GO:0006508">
    <property type="term" value="P:proteolysis"/>
    <property type="evidence" value="ECO:0007669"/>
    <property type="project" value="InterPro"/>
</dbReference>
<evidence type="ECO:0000256" key="1">
    <source>
        <dbReference type="ARBA" id="ARBA00000451"/>
    </source>
</evidence>
<protein>
    <recommendedName>
        <fullName evidence="2">separase</fullName>
        <ecNumber evidence="2">3.4.22.49</ecNumber>
    </recommendedName>
</protein>
<dbReference type="VEuPathDB" id="FungiDB:Malapachy_2712"/>
<dbReference type="GO" id="GO:0072686">
    <property type="term" value="C:mitotic spindle"/>
    <property type="evidence" value="ECO:0007669"/>
    <property type="project" value="TreeGrafter"/>
</dbReference>
<evidence type="ECO:0000313" key="8">
    <source>
        <dbReference type="Proteomes" id="UP000037751"/>
    </source>
</evidence>
<dbReference type="RefSeq" id="XP_017993269.1">
    <property type="nucleotide sequence ID" value="XM_018137200.1"/>
</dbReference>
<reference evidence="7 8" key="1">
    <citation type="submission" date="2015-07" db="EMBL/GenBank/DDBJ databases">
        <title>Draft Genome Sequence of Malassezia furfur CBS1878 and Malassezia pachydermatis CBS1879.</title>
        <authorList>
            <person name="Triana S."/>
            <person name="Ohm R."/>
            <person name="Gonzalez A."/>
            <person name="DeCock H."/>
            <person name="Restrepo S."/>
            <person name="Celis A."/>
        </authorList>
    </citation>
    <scope>NUCLEOTIDE SEQUENCE [LARGE SCALE GENOMIC DNA]</scope>
    <source>
        <strain evidence="7 8">CBS 1879</strain>
    </source>
</reference>
<dbReference type="GO" id="GO:0005634">
    <property type="term" value="C:nucleus"/>
    <property type="evidence" value="ECO:0007669"/>
    <property type="project" value="InterPro"/>
</dbReference>
<feature type="compositionally biased region" description="Basic residues" evidence="5">
    <location>
        <begin position="742"/>
        <end position="751"/>
    </location>
</feature>
<dbReference type="EMBL" id="LGAV01000002">
    <property type="protein sequence ID" value="KOS15637.1"/>
    <property type="molecule type" value="Genomic_DNA"/>
</dbReference>
<dbReference type="GO" id="GO:0044732">
    <property type="term" value="C:mitotic spindle pole body"/>
    <property type="evidence" value="ECO:0007669"/>
    <property type="project" value="TreeGrafter"/>
</dbReference>
<organism evidence="7 8">
    <name type="scientific">Malassezia pachydermatis</name>
    <dbReference type="NCBI Taxonomy" id="77020"/>
    <lineage>
        <taxon>Eukaryota</taxon>
        <taxon>Fungi</taxon>
        <taxon>Dikarya</taxon>
        <taxon>Basidiomycota</taxon>
        <taxon>Ustilaginomycotina</taxon>
        <taxon>Malasseziomycetes</taxon>
        <taxon>Malasseziales</taxon>
        <taxon>Malasseziaceae</taxon>
        <taxon>Malassezia</taxon>
    </lineage>
</organism>
<dbReference type="GO" id="GO:0005737">
    <property type="term" value="C:cytoplasm"/>
    <property type="evidence" value="ECO:0007669"/>
    <property type="project" value="TreeGrafter"/>
</dbReference>
<feature type="domain" description="Peptidase C50" evidence="6">
    <location>
        <begin position="1558"/>
        <end position="1653"/>
    </location>
</feature>